<dbReference type="EMBL" id="JAGGKT010000001">
    <property type="protein sequence ID" value="MBP1930291.1"/>
    <property type="molecule type" value="Genomic_DNA"/>
</dbReference>
<dbReference type="RefSeq" id="WP_209808188.1">
    <property type="nucleotide sequence ID" value="NZ_JAGGKT010000001.1"/>
</dbReference>
<reference evidence="2 3" key="1">
    <citation type="submission" date="2021-03" db="EMBL/GenBank/DDBJ databases">
        <title>Genomic Encyclopedia of Type Strains, Phase IV (KMG-IV): sequencing the most valuable type-strain genomes for metagenomic binning, comparative biology and taxonomic classification.</title>
        <authorList>
            <person name="Goeker M."/>
        </authorList>
    </citation>
    <scope>NUCLEOTIDE SEQUENCE [LARGE SCALE GENOMIC DNA]</scope>
    <source>
        <strain evidence="2 3">DSM 24738</strain>
    </source>
</reference>
<protein>
    <submittedName>
        <fullName evidence="2">Crotonobetainyl-CoA:carnitine CoA-transferase CaiB-like acyl-CoA transferase</fullName>
    </submittedName>
</protein>
<dbReference type="InterPro" id="IPR050483">
    <property type="entry name" value="CoA-transferase_III_domain"/>
</dbReference>
<dbReference type="Gene3D" id="3.40.50.10540">
    <property type="entry name" value="Crotonobetainyl-coa:carnitine coa-transferase, domain 1"/>
    <property type="match status" value="1"/>
</dbReference>
<dbReference type="InterPro" id="IPR044855">
    <property type="entry name" value="CoA-Trfase_III_dom3_sf"/>
</dbReference>
<comment type="caution">
    <text evidence="2">The sequence shown here is derived from an EMBL/GenBank/DDBJ whole genome shotgun (WGS) entry which is preliminary data.</text>
</comment>
<dbReference type="InterPro" id="IPR023606">
    <property type="entry name" value="CoA-Trfase_III_dom_1_sf"/>
</dbReference>
<dbReference type="SUPFAM" id="SSF89796">
    <property type="entry name" value="CoA-transferase family III (CaiB/BaiF)"/>
    <property type="match status" value="1"/>
</dbReference>
<dbReference type="PANTHER" id="PTHR48207">
    <property type="entry name" value="SUCCINATE--HYDROXYMETHYLGLUTARATE COA-TRANSFERASE"/>
    <property type="match status" value="1"/>
</dbReference>
<keyword evidence="1" id="KW-0808">Transferase</keyword>
<sequence length="392" mass="43727">MLPLEGITVVAIEQAVAAPFATRQLADLGARVIKLERPGDGDFARKYDETVKGMSSHFTWCNRSKESLTLDLKSVEGKEILVKLLEKADVFIHNLAPGAVDRLGFGEKELREQFPQLIICSISGYGQSGPYRDKKAYDLLIQCEAGLVSITGTPETPSKAGISIADICAGMYAYSGILTALLQRKETGKGTVLEISMLEALAEWMGFPMYYAGYGGIEPSRTGASHATIYPYGAFASKDGKKVFLGIQNEREWVRFCELVLKKPELAMDERFENNFNRFLNQKQLQPIMEDVFITLLADDIVKRLESAQIANARMNTMQEFFHHPQLEARNRWRNIDTPVGAVKALIPPVTMEGVEPVMNPIPEVGQHTKQILEELGYDTNMISQLYEKVIV</sequence>
<accession>A0ABS4GJ66</accession>
<organism evidence="2 3">
    <name type="scientific">Ammoniphilus resinae</name>
    <dbReference type="NCBI Taxonomy" id="861532"/>
    <lineage>
        <taxon>Bacteria</taxon>
        <taxon>Bacillati</taxon>
        <taxon>Bacillota</taxon>
        <taxon>Bacilli</taxon>
        <taxon>Bacillales</taxon>
        <taxon>Paenibacillaceae</taxon>
        <taxon>Aneurinibacillus group</taxon>
        <taxon>Ammoniphilus</taxon>
    </lineage>
</organism>
<evidence type="ECO:0000256" key="1">
    <source>
        <dbReference type="ARBA" id="ARBA00022679"/>
    </source>
</evidence>
<proteinExistence type="predicted"/>
<evidence type="ECO:0000313" key="2">
    <source>
        <dbReference type="EMBL" id="MBP1930291.1"/>
    </source>
</evidence>
<evidence type="ECO:0000313" key="3">
    <source>
        <dbReference type="Proteomes" id="UP001519343"/>
    </source>
</evidence>
<dbReference type="InterPro" id="IPR003673">
    <property type="entry name" value="CoA-Trfase_fam_III"/>
</dbReference>
<dbReference type="Pfam" id="PF02515">
    <property type="entry name" value="CoA_transf_3"/>
    <property type="match status" value="1"/>
</dbReference>
<gene>
    <name evidence="2" type="ORF">J2Z37_000278</name>
</gene>
<dbReference type="Gene3D" id="3.30.1540.10">
    <property type="entry name" value="formyl-coa transferase, domain 3"/>
    <property type="match status" value="1"/>
</dbReference>
<name>A0ABS4GJ66_9BACL</name>
<keyword evidence="3" id="KW-1185">Reference proteome</keyword>
<dbReference type="PANTHER" id="PTHR48207:SF3">
    <property type="entry name" value="SUCCINATE--HYDROXYMETHYLGLUTARATE COA-TRANSFERASE"/>
    <property type="match status" value="1"/>
</dbReference>
<dbReference type="Proteomes" id="UP001519343">
    <property type="component" value="Unassembled WGS sequence"/>
</dbReference>